<protein>
    <submittedName>
        <fullName evidence="1">Uncharacterized protein</fullName>
    </submittedName>
</protein>
<dbReference type="AlphaFoldDB" id="A0A5C5E635"/>
<evidence type="ECO:0000313" key="2">
    <source>
        <dbReference type="Proteomes" id="UP000313395"/>
    </source>
</evidence>
<name>A0A5C5E635_9LACT</name>
<keyword evidence="2" id="KW-1185">Reference proteome</keyword>
<dbReference type="RefSeq" id="WP_140187284.1">
    <property type="nucleotide sequence ID" value="NZ_VENO01000005.1"/>
</dbReference>
<dbReference type="Proteomes" id="UP000313395">
    <property type="component" value="Unassembled WGS sequence"/>
</dbReference>
<comment type="caution">
    <text evidence="1">The sequence shown here is derived from an EMBL/GenBank/DDBJ whole genome shotgun (WGS) entry which is preliminary data.</text>
</comment>
<evidence type="ECO:0000313" key="1">
    <source>
        <dbReference type="EMBL" id="TNV68100.1"/>
    </source>
</evidence>
<reference evidence="1 2" key="1">
    <citation type="submission" date="2019-06" db="EMBL/GenBank/DDBJ databases">
        <title>Description Trichococcus psychrophilus sp. nov., isolated from a cold spring, by genomic and phenotypic analyses.</title>
        <authorList>
            <person name="Zakharyuk A."/>
        </authorList>
    </citation>
    <scope>NUCLEOTIDE SEQUENCE [LARGE SCALE GENOMIC DNA]</scope>
    <source>
        <strain evidence="1 2">SKBG</strain>
    </source>
</reference>
<dbReference type="EMBL" id="VENO01000005">
    <property type="protein sequence ID" value="TNV68100.1"/>
    <property type="molecule type" value="Genomic_DNA"/>
</dbReference>
<organism evidence="1 2">
    <name type="scientific">Trichococcus shcherbakoviae subsp. psychrophilus</name>
    <dbReference type="NCBI Taxonomy" id="2585775"/>
    <lineage>
        <taxon>Bacteria</taxon>
        <taxon>Bacillati</taxon>
        <taxon>Bacillota</taxon>
        <taxon>Bacilli</taxon>
        <taxon>Lactobacillales</taxon>
        <taxon>Carnobacteriaceae</taxon>
        <taxon>Trichococcus</taxon>
    </lineage>
</organism>
<gene>
    <name evidence="1" type="ORF">FHK04_13065</name>
</gene>
<sequence length="63" mass="7343">MFYELCVELKELGWAAALELLVEILEEDLDKTSKNFVKCQLQQWVASFPNYIKAYLPILNCES</sequence>
<accession>A0A5C5E635</accession>
<proteinExistence type="predicted"/>